<gene>
    <name evidence="9" type="primary">cobD</name>
    <name evidence="10" type="ORF">C7446_1198</name>
</gene>
<dbReference type="PANTHER" id="PTHR34308:SF1">
    <property type="entry name" value="COBALAMIN BIOSYNTHESIS PROTEIN CBIB"/>
    <property type="match status" value="1"/>
</dbReference>
<protein>
    <recommendedName>
        <fullName evidence="9">Cobalamin biosynthesis protein CobD</fullName>
    </recommendedName>
</protein>
<dbReference type="PANTHER" id="PTHR34308">
    <property type="entry name" value="COBALAMIN BIOSYNTHESIS PROTEIN CBIB"/>
    <property type="match status" value="1"/>
</dbReference>
<dbReference type="GO" id="GO:0009236">
    <property type="term" value="P:cobalamin biosynthetic process"/>
    <property type="evidence" value="ECO:0007669"/>
    <property type="project" value="UniProtKB-UniRule"/>
</dbReference>
<name>A0A420WYG0_9GAMM</name>
<dbReference type="GO" id="GO:0005886">
    <property type="term" value="C:plasma membrane"/>
    <property type="evidence" value="ECO:0007669"/>
    <property type="project" value="UniProtKB-SubCell"/>
</dbReference>
<evidence type="ECO:0000256" key="2">
    <source>
        <dbReference type="ARBA" id="ARBA00004953"/>
    </source>
</evidence>
<dbReference type="InterPro" id="IPR004485">
    <property type="entry name" value="Cobalamin_biosynth_CobD/CbiB"/>
</dbReference>
<keyword evidence="6 9" id="KW-0812">Transmembrane</keyword>
<keyword evidence="5 9" id="KW-0169">Cobalamin biosynthesis</keyword>
<comment type="function">
    <text evidence="9">Converts cobyric acid to cobinamide by the addition of aminopropanol on the F carboxylic group.</text>
</comment>
<sequence>MVPGMTLAGLTTLLLSMTADWLAVVVQALVLYMALGWQSLLLHARRVAKPLHTGDLTTAREQLAMIVSRETKTLDERGIALAATESVLENGSDAVFATLFWFAVAGIPGVVGYRIVNTLDAMWGYRSKRYNEFGRLAARADDVMNFFPARLCALSYALCALHPQRVRQALSCWRQQGRQWKSPNAGPVMAAGAGALDVRLGGPGRYHGHWQARPVLGAGGAPNARTLDLACRLINRAVVLWCLVLLLLKVMS</sequence>
<proteinExistence type="inferred from homology"/>
<evidence type="ECO:0000256" key="6">
    <source>
        <dbReference type="ARBA" id="ARBA00022692"/>
    </source>
</evidence>
<dbReference type="GO" id="GO:0015420">
    <property type="term" value="F:ABC-type vitamin B12 transporter activity"/>
    <property type="evidence" value="ECO:0007669"/>
    <property type="project" value="UniProtKB-UniRule"/>
</dbReference>
<dbReference type="UniPathway" id="UPA00148"/>
<feature type="transmembrane region" description="Helical" evidence="9">
    <location>
        <begin position="94"/>
        <end position="116"/>
    </location>
</feature>
<comment type="pathway">
    <text evidence="2 9">Cofactor biosynthesis; adenosylcobalamin biosynthesis.</text>
</comment>
<accession>A0A420WYG0</accession>
<evidence type="ECO:0000256" key="7">
    <source>
        <dbReference type="ARBA" id="ARBA00022989"/>
    </source>
</evidence>
<dbReference type="Pfam" id="PF03186">
    <property type="entry name" value="CobD_Cbib"/>
    <property type="match status" value="1"/>
</dbReference>
<reference evidence="10 11" key="1">
    <citation type="submission" date="2018-10" db="EMBL/GenBank/DDBJ databases">
        <title>Genomic Encyclopedia of Type Strains, Phase IV (KMG-IV): sequencing the most valuable type-strain genomes for metagenomic binning, comparative biology and taxonomic classification.</title>
        <authorList>
            <person name="Goeker M."/>
        </authorList>
    </citation>
    <scope>NUCLEOTIDE SEQUENCE [LARGE SCALE GENOMIC DNA]</scope>
    <source>
        <strain evidence="10 11">DSM 23229</strain>
    </source>
</reference>
<dbReference type="AlphaFoldDB" id="A0A420WYG0"/>
<evidence type="ECO:0000313" key="11">
    <source>
        <dbReference type="Proteomes" id="UP000281975"/>
    </source>
</evidence>
<evidence type="ECO:0000313" key="10">
    <source>
        <dbReference type="EMBL" id="RKR06259.1"/>
    </source>
</evidence>
<evidence type="ECO:0000256" key="1">
    <source>
        <dbReference type="ARBA" id="ARBA00004651"/>
    </source>
</evidence>
<keyword evidence="7 9" id="KW-1133">Transmembrane helix</keyword>
<evidence type="ECO:0000256" key="4">
    <source>
        <dbReference type="ARBA" id="ARBA00022475"/>
    </source>
</evidence>
<evidence type="ECO:0000256" key="5">
    <source>
        <dbReference type="ARBA" id="ARBA00022573"/>
    </source>
</evidence>
<evidence type="ECO:0000256" key="3">
    <source>
        <dbReference type="ARBA" id="ARBA00006263"/>
    </source>
</evidence>
<organism evidence="10 11">
    <name type="scientific">Kushneria sinocarnis</name>
    <dbReference type="NCBI Taxonomy" id="595502"/>
    <lineage>
        <taxon>Bacteria</taxon>
        <taxon>Pseudomonadati</taxon>
        <taxon>Pseudomonadota</taxon>
        <taxon>Gammaproteobacteria</taxon>
        <taxon>Oceanospirillales</taxon>
        <taxon>Halomonadaceae</taxon>
        <taxon>Kushneria</taxon>
    </lineage>
</organism>
<evidence type="ECO:0000256" key="9">
    <source>
        <dbReference type="HAMAP-Rule" id="MF_00024"/>
    </source>
</evidence>
<dbReference type="GO" id="GO:0048472">
    <property type="term" value="F:threonine-phosphate decarboxylase activity"/>
    <property type="evidence" value="ECO:0007669"/>
    <property type="project" value="InterPro"/>
</dbReference>
<comment type="similarity">
    <text evidence="3 9">Belongs to the CobD/CbiB family.</text>
</comment>
<dbReference type="EMBL" id="RBIN01000003">
    <property type="protein sequence ID" value="RKR06259.1"/>
    <property type="molecule type" value="Genomic_DNA"/>
</dbReference>
<keyword evidence="8 9" id="KW-0472">Membrane</keyword>
<comment type="caution">
    <text evidence="10">The sequence shown here is derived from an EMBL/GenBank/DDBJ whole genome shotgun (WGS) entry which is preliminary data.</text>
</comment>
<keyword evidence="4 9" id="KW-1003">Cell membrane</keyword>
<keyword evidence="11" id="KW-1185">Reference proteome</keyword>
<dbReference type="NCBIfam" id="TIGR00380">
    <property type="entry name" value="cobal_cbiB"/>
    <property type="match status" value="1"/>
</dbReference>
<evidence type="ECO:0000256" key="8">
    <source>
        <dbReference type="ARBA" id="ARBA00023136"/>
    </source>
</evidence>
<comment type="subcellular location">
    <subcellularLocation>
        <location evidence="1 9">Cell membrane</location>
        <topology evidence="1 9">Multi-pass membrane protein</topology>
    </subcellularLocation>
</comment>
<comment type="caution">
    <text evidence="9">Lacks conserved residue(s) required for the propagation of feature annotation.</text>
</comment>
<dbReference type="HAMAP" id="MF_00024">
    <property type="entry name" value="CobD_CbiB"/>
    <property type="match status" value="1"/>
</dbReference>
<dbReference type="Proteomes" id="UP000281975">
    <property type="component" value="Unassembled WGS sequence"/>
</dbReference>